<feature type="binding site" evidence="1">
    <location>
        <position position="35"/>
    </location>
    <ligand>
        <name>Zn(2+)</name>
        <dbReference type="ChEBI" id="CHEBI:29105"/>
    </ligand>
</feature>
<feature type="binding site" evidence="1">
    <location>
        <position position="81"/>
    </location>
    <ligand>
        <name>Zn(2+)</name>
        <dbReference type="ChEBI" id="CHEBI:29105"/>
    </ligand>
</feature>
<gene>
    <name evidence="2" type="ORF">GCM10011579_067440</name>
</gene>
<protein>
    <submittedName>
        <fullName evidence="2">Uncharacterized protein</fullName>
    </submittedName>
</protein>
<evidence type="ECO:0000256" key="1">
    <source>
        <dbReference type="PIRSR" id="PIRSR607822-1"/>
    </source>
</evidence>
<keyword evidence="1" id="KW-0479">Metal-binding</keyword>
<keyword evidence="1" id="KW-0862">Zinc</keyword>
<keyword evidence="3" id="KW-1185">Reference proteome</keyword>
<proteinExistence type="predicted"/>
<sequence>MEYERSHYRPVEANWTDLRVETQLKQGERAMTAWCHGATGIGLARLCSLQLLDDPAMKEEVEAALRTTLSKGFGGNHCLCHGDLGNLELLIQAADTKMWEWVSADLQRITTSILGDIHLGWACGMLPDIDLPGLMTGLAGIGYQLLRIAAPRTVPSVLLLSPSPR</sequence>
<dbReference type="PRINTS" id="PR01950">
    <property type="entry name" value="LANCSUPER"/>
</dbReference>
<dbReference type="Proteomes" id="UP000600365">
    <property type="component" value="Unassembled WGS sequence"/>
</dbReference>
<feature type="binding site" evidence="1">
    <location>
        <position position="80"/>
    </location>
    <ligand>
        <name>Zn(2+)</name>
        <dbReference type="ChEBI" id="CHEBI:29105"/>
    </ligand>
</feature>
<dbReference type="AlphaFoldDB" id="A0A917YBX5"/>
<accession>A0A917YBX5</accession>
<comment type="caution">
    <text evidence="2">The sequence shown here is derived from an EMBL/GenBank/DDBJ whole genome shotgun (WGS) entry which is preliminary data.</text>
</comment>
<dbReference type="Pfam" id="PF05147">
    <property type="entry name" value="LANC_like"/>
    <property type="match status" value="1"/>
</dbReference>
<dbReference type="GO" id="GO:0046872">
    <property type="term" value="F:metal ion binding"/>
    <property type="evidence" value="ECO:0007669"/>
    <property type="project" value="UniProtKB-KW"/>
</dbReference>
<organism evidence="2 3">
    <name type="scientific">Streptomyces albiflavescens</name>
    <dbReference type="NCBI Taxonomy" id="1623582"/>
    <lineage>
        <taxon>Bacteria</taxon>
        <taxon>Bacillati</taxon>
        <taxon>Actinomycetota</taxon>
        <taxon>Actinomycetes</taxon>
        <taxon>Kitasatosporales</taxon>
        <taxon>Streptomycetaceae</taxon>
        <taxon>Streptomyces</taxon>
    </lineage>
</organism>
<dbReference type="InterPro" id="IPR007822">
    <property type="entry name" value="LANC-like"/>
</dbReference>
<dbReference type="SUPFAM" id="SSF158745">
    <property type="entry name" value="LanC-like"/>
    <property type="match status" value="1"/>
</dbReference>
<name>A0A917YBX5_9ACTN</name>
<evidence type="ECO:0000313" key="2">
    <source>
        <dbReference type="EMBL" id="GGN81185.1"/>
    </source>
</evidence>
<dbReference type="EMBL" id="BMMM01000014">
    <property type="protein sequence ID" value="GGN81185.1"/>
    <property type="molecule type" value="Genomic_DNA"/>
</dbReference>
<evidence type="ECO:0000313" key="3">
    <source>
        <dbReference type="Proteomes" id="UP000600365"/>
    </source>
</evidence>
<reference evidence="2 3" key="1">
    <citation type="journal article" date="2014" name="Int. J. Syst. Evol. Microbiol.">
        <title>Complete genome sequence of Corynebacterium casei LMG S-19264T (=DSM 44701T), isolated from a smear-ripened cheese.</title>
        <authorList>
            <consortium name="US DOE Joint Genome Institute (JGI-PGF)"/>
            <person name="Walter F."/>
            <person name="Albersmeier A."/>
            <person name="Kalinowski J."/>
            <person name="Ruckert C."/>
        </authorList>
    </citation>
    <scope>NUCLEOTIDE SEQUENCE [LARGE SCALE GENOMIC DNA]</scope>
    <source>
        <strain evidence="2 3">CGMCC 4.7111</strain>
    </source>
</reference>
<dbReference type="GO" id="GO:0031179">
    <property type="term" value="P:peptide modification"/>
    <property type="evidence" value="ECO:0007669"/>
    <property type="project" value="InterPro"/>
</dbReference>
<dbReference type="Gene3D" id="1.50.10.20">
    <property type="match status" value="1"/>
</dbReference>